<gene>
    <name evidence="12" type="ORF">skT53_34990</name>
</gene>
<keyword evidence="3 10" id="KW-0479">Metal-binding</keyword>
<dbReference type="GO" id="GO:0005829">
    <property type="term" value="C:cytosol"/>
    <property type="evidence" value="ECO:0007669"/>
    <property type="project" value="TreeGrafter"/>
</dbReference>
<dbReference type="GO" id="GO:0000166">
    <property type="term" value="F:nucleotide binding"/>
    <property type="evidence" value="ECO:0007669"/>
    <property type="project" value="UniProtKB-KW"/>
</dbReference>
<comment type="catalytic activity">
    <reaction evidence="8 10">
        <text>dITP + H2O = dIMP + diphosphate + H(+)</text>
        <dbReference type="Rhea" id="RHEA:28342"/>
        <dbReference type="ChEBI" id="CHEBI:15377"/>
        <dbReference type="ChEBI" id="CHEBI:15378"/>
        <dbReference type="ChEBI" id="CHEBI:33019"/>
        <dbReference type="ChEBI" id="CHEBI:61194"/>
        <dbReference type="ChEBI" id="CHEBI:61382"/>
        <dbReference type="EC" id="3.6.1.66"/>
    </reaction>
</comment>
<evidence type="ECO:0000256" key="7">
    <source>
        <dbReference type="ARBA" id="ARBA00023080"/>
    </source>
</evidence>
<feature type="binding site" evidence="10">
    <location>
        <position position="68"/>
    </location>
    <ligand>
        <name>substrate</name>
    </ligand>
</feature>
<evidence type="ECO:0000256" key="9">
    <source>
        <dbReference type="ARBA" id="ARBA00052017"/>
    </source>
</evidence>
<comment type="similarity">
    <text evidence="1 10 11">Belongs to the HAM1 NTPase family.</text>
</comment>
<dbReference type="GO" id="GO:0009146">
    <property type="term" value="P:purine nucleoside triphosphate catabolic process"/>
    <property type="evidence" value="ECO:0007669"/>
    <property type="project" value="UniProtKB-UniRule"/>
</dbReference>
<dbReference type="SUPFAM" id="SSF52972">
    <property type="entry name" value="ITPase-like"/>
    <property type="match status" value="1"/>
</dbReference>
<dbReference type="GO" id="GO:0017111">
    <property type="term" value="F:ribonucleoside triphosphate phosphatase activity"/>
    <property type="evidence" value="ECO:0007669"/>
    <property type="project" value="InterPro"/>
</dbReference>
<dbReference type="EC" id="3.6.1.66" evidence="10"/>
<sequence length="192" mass="20990">MKLVLASRNKGKLREFQEALVKFGYTVEPMPENLPEVVEDGLTFEENAAKKAESVAAWLNVPVLADDSGLEVDAIGGRPGVFSARYSGLHATDQENNSKLLKELSGIAKDRRTARFVCVLAFARPGENTILARGECEGLILEAPQGDAGFGYDPLFLVPQFGKTFGELSLSEKNQVSHRANAIRMLTEQMHP</sequence>
<dbReference type="Proteomes" id="UP000593802">
    <property type="component" value="Chromosome"/>
</dbReference>
<dbReference type="HAMAP" id="MF_01405">
    <property type="entry name" value="Non_canon_purine_NTPase"/>
    <property type="match status" value="1"/>
</dbReference>
<accession>A0A7I8DEG2</accession>
<dbReference type="FunFam" id="3.90.950.10:FF:000001">
    <property type="entry name" value="dITP/XTP pyrophosphatase"/>
    <property type="match status" value="1"/>
</dbReference>
<keyword evidence="4 10" id="KW-0547">Nucleotide-binding</keyword>
<evidence type="ECO:0000256" key="2">
    <source>
        <dbReference type="ARBA" id="ARBA00011738"/>
    </source>
</evidence>
<dbReference type="InterPro" id="IPR002637">
    <property type="entry name" value="RdgB/HAM1"/>
</dbReference>
<evidence type="ECO:0000256" key="3">
    <source>
        <dbReference type="ARBA" id="ARBA00022723"/>
    </source>
</evidence>
<feature type="binding site" evidence="10">
    <location>
        <begin position="7"/>
        <end position="12"/>
    </location>
    <ligand>
        <name>substrate</name>
    </ligand>
</feature>
<dbReference type="RefSeq" id="WP_200759110.1">
    <property type="nucleotide sequence ID" value="NZ_AP023366.1"/>
</dbReference>
<dbReference type="PANTHER" id="PTHR11067">
    <property type="entry name" value="INOSINE TRIPHOSPHATE PYROPHOSPHATASE/HAM1 PROTEIN"/>
    <property type="match status" value="1"/>
</dbReference>
<evidence type="ECO:0000256" key="1">
    <source>
        <dbReference type="ARBA" id="ARBA00008023"/>
    </source>
</evidence>
<dbReference type="AlphaFoldDB" id="A0A7I8DEG2"/>
<evidence type="ECO:0000256" key="8">
    <source>
        <dbReference type="ARBA" id="ARBA00051875"/>
    </source>
</evidence>
<keyword evidence="13" id="KW-1185">Reference proteome</keyword>
<comment type="function">
    <text evidence="10">Pyrophosphatase that catalyzes the hydrolysis of nucleoside triphosphates to their monophosphate derivatives, with a high preference for the non-canonical purine nucleotides XTP (xanthosine triphosphate), dITP (deoxyinosine triphosphate) and ITP. Seems to function as a house-cleaning enzyme that removes non-canonical purine nucleotides from the nucleotide pool, thus preventing their incorporation into DNA/RNA and avoiding chromosomal lesions.</text>
</comment>
<protein>
    <recommendedName>
        <fullName evidence="10">dITP/XTP pyrophosphatase</fullName>
        <ecNumber evidence="10">3.6.1.66</ecNumber>
    </recommendedName>
    <alternativeName>
        <fullName evidence="10">Non-canonical purine NTP pyrophosphatase</fullName>
    </alternativeName>
    <alternativeName>
        <fullName evidence="10">Non-standard purine NTP pyrophosphatase</fullName>
    </alternativeName>
    <alternativeName>
        <fullName evidence="10">Nucleoside-triphosphate diphosphatase</fullName>
    </alternativeName>
    <alternativeName>
        <fullName evidence="10">Nucleoside-triphosphate pyrophosphatase</fullName>
        <shortName evidence="10">NTPase</shortName>
    </alternativeName>
</protein>
<feature type="binding site" evidence="10">
    <location>
        <begin position="178"/>
        <end position="179"/>
    </location>
    <ligand>
        <name>substrate</name>
    </ligand>
</feature>
<keyword evidence="5 10" id="KW-0378">Hydrolase</keyword>
<name>A0A7I8DEG2_9BACL</name>
<dbReference type="KEGG" id="eff:skT53_34990"/>
<organism evidence="12 13">
    <name type="scientific">Effusibacillus dendaii</name>
    <dbReference type="NCBI Taxonomy" id="2743772"/>
    <lineage>
        <taxon>Bacteria</taxon>
        <taxon>Bacillati</taxon>
        <taxon>Bacillota</taxon>
        <taxon>Bacilli</taxon>
        <taxon>Bacillales</taxon>
        <taxon>Alicyclobacillaceae</taxon>
        <taxon>Effusibacillus</taxon>
    </lineage>
</organism>
<evidence type="ECO:0000313" key="13">
    <source>
        <dbReference type="Proteomes" id="UP000593802"/>
    </source>
</evidence>
<dbReference type="NCBIfam" id="NF011397">
    <property type="entry name" value="PRK14822.1"/>
    <property type="match status" value="1"/>
</dbReference>
<dbReference type="Gene3D" id="3.90.950.10">
    <property type="match status" value="1"/>
</dbReference>
<evidence type="ECO:0000256" key="11">
    <source>
        <dbReference type="RuleBase" id="RU003781"/>
    </source>
</evidence>
<proteinExistence type="inferred from homology"/>
<evidence type="ECO:0000256" key="6">
    <source>
        <dbReference type="ARBA" id="ARBA00022842"/>
    </source>
</evidence>
<evidence type="ECO:0000256" key="5">
    <source>
        <dbReference type="ARBA" id="ARBA00022801"/>
    </source>
</evidence>
<dbReference type="NCBIfam" id="TIGR00042">
    <property type="entry name" value="RdgB/HAM1 family non-canonical purine NTP pyrophosphatase"/>
    <property type="match status" value="1"/>
</dbReference>
<dbReference type="InterPro" id="IPR020922">
    <property type="entry name" value="dITP/XTP_pyrophosphatase"/>
</dbReference>
<dbReference type="GO" id="GO:0036222">
    <property type="term" value="F:XTP diphosphatase activity"/>
    <property type="evidence" value="ECO:0007669"/>
    <property type="project" value="UniProtKB-UniRule"/>
</dbReference>
<dbReference type="GO" id="GO:0035870">
    <property type="term" value="F:dITP diphosphatase activity"/>
    <property type="evidence" value="ECO:0007669"/>
    <property type="project" value="UniProtKB-UniRule"/>
</dbReference>
<dbReference type="GO" id="GO:0009117">
    <property type="term" value="P:nucleotide metabolic process"/>
    <property type="evidence" value="ECO:0007669"/>
    <property type="project" value="UniProtKB-KW"/>
</dbReference>
<keyword evidence="7 10" id="KW-0546">Nucleotide metabolism</keyword>
<feature type="binding site" evidence="10">
    <location>
        <position position="173"/>
    </location>
    <ligand>
        <name>substrate</name>
    </ligand>
</feature>
<comment type="caution">
    <text evidence="10">Lacks conserved residue(s) required for the propagation of feature annotation.</text>
</comment>
<feature type="binding site" evidence="10">
    <location>
        <begin position="150"/>
        <end position="153"/>
    </location>
    <ligand>
        <name>substrate</name>
    </ligand>
</feature>
<evidence type="ECO:0000313" key="12">
    <source>
        <dbReference type="EMBL" id="BCJ88514.1"/>
    </source>
</evidence>
<comment type="subunit">
    <text evidence="2 10">Homodimer.</text>
</comment>
<dbReference type="GO" id="GO:0046872">
    <property type="term" value="F:metal ion binding"/>
    <property type="evidence" value="ECO:0007669"/>
    <property type="project" value="UniProtKB-KW"/>
</dbReference>
<feature type="active site" description="Proton acceptor" evidence="10">
    <location>
        <position position="67"/>
    </location>
</feature>
<reference evidence="12 13" key="1">
    <citation type="submission" date="2020-08" db="EMBL/GenBank/DDBJ databases">
        <title>Complete Genome Sequence of Effusibacillus dendaii Strain skT53, Isolated from Farmland soil.</title>
        <authorList>
            <person name="Konishi T."/>
            <person name="Kawasaki H."/>
        </authorList>
    </citation>
    <scope>NUCLEOTIDE SEQUENCE [LARGE SCALE GENOMIC DNA]</scope>
    <source>
        <strain evidence="13">skT53</strain>
    </source>
</reference>
<comment type="cofactor">
    <cofactor evidence="10">
        <name>Mg(2+)</name>
        <dbReference type="ChEBI" id="CHEBI:18420"/>
    </cofactor>
    <text evidence="10">Binds 1 Mg(2+) ion per subunit.</text>
</comment>
<comment type="catalytic activity">
    <reaction evidence="9 10">
        <text>XTP + H2O = XMP + diphosphate + H(+)</text>
        <dbReference type="Rhea" id="RHEA:28610"/>
        <dbReference type="ChEBI" id="CHEBI:15377"/>
        <dbReference type="ChEBI" id="CHEBI:15378"/>
        <dbReference type="ChEBI" id="CHEBI:33019"/>
        <dbReference type="ChEBI" id="CHEBI:57464"/>
        <dbReference type="ChEBI" id="CHEBI:61314"/>
        <dbReference type="EC" id="3.6.1.66"/>
    </reaction>
</comment>
<dbReference type="CDD" id="cd00515">
    <property type="entry name" value="HAM1"/>
    <property type="match status" value="1"/>
</dbReference>
<evidence type="ECO:0000256" key="10">
    <source>
        <dbReference type="HAMAP-Rule" id="MF_01405"/>
    </source>
</evidence>
<dbReference type="GO" id="GO:0036220">
    <property type="term" value="F:ITP diphosphatase activity"/>
    <property type="evidence" value="ECO:0007669"/>
    <property type="project" value="UniProtKB-UniRule"/>
</dbReference>
<dbReference type="InterPro" id="IPR029001">
    <property type="entry name" value="ITPase-like_fam"/>
</dbReference>
<dbReference type="EMBL" id="AP023366">
    <property type="protein sequence ID" value="BCJ88514.1"/>
    <property type="molecule type" value="Genomic_DNA"/>
</dbReference>
<feature type="binding site" evidence="10">
    <location>
        <position position="67"/>
    </location>
    <ligand>
        <name>Mg(2+)</name>
        <dbReference type="ChEBI" id="CHEBI:18420"/>
    </ligand>
</feature>
<keyword evidence="6 10" id="KW-0460">Magnesium</keyword>
<comment type="catalytic activity">
    <reaction evidence="10">
        <text>ITP + H2O = IMP + diphosphate + H(+)</text>
        <dbReference type="Rhea" id="RHEA:29399"/>
        <dbReference type="ChEBI" id="CHEBI:15377"/>
        <dbReference type="ChEBI" id="CHEBI:15378"/>
        <dbReference type="ChEBI" id="CHEBI:33019"/>
        <dbReference type="ChEBI" id="CHEBI:58053"/>
        <dbReference type="ChEBI" id="CHEBI:61402"/>
        <dbReference type="EC" id="3.6.1.66"/>
    </reaction>
</comment>
<evidence type="ECO:0000256" key="4">
    <source>
        <dbReference type="ARBA" id="ARBA00022741"/>
    </source>
</evidence>
<dbReference type="Pfam" id="PF01725">
    <property type="entry name" value="Ham1p_like"/>
    <property type="match status" value="1"/>
</dbReference>
<dbReference type="PANTHER" id="PTHR11067:SF9">
    <property type="entry name" value="INOSINE TRIPHOSPHATE PYROPHOSPHATASE"/>
    <property type="match status" value="1"/>
</dbReference>